<evidence type="ECO:0000256" key="1">
    <source>
        <dbReference type="PROSITE-ProRule" id="PRU00339"/>
    </source>
</evidence>
<dbReference type="SUPFAM" id="SSF48452">
    <property type="entry name" value="TPR-like"/>
    <property type="match status" value="2"/>
</dbReference>
<organism evidence="5 6">
    <name type="scientific">Imperialibacter roseus</name>
    <dbReference type="NCBI Taxonomy" id="1324217"/>
    <lineage>
        <taxon>Bacteria</taxon>
        <taxon>Pseudomonadati</taxon>
        <taxon>Bacteroidota</taxon>
        <taxon>Cytophagia</taxon>
        <taxon>Cytophagales</taxon>
        <taxon>Flammeovirgaceae</taxon>
        <taxon>Imperialibacter</taxon>
    </lineage>
</organism>
<evidence type="ECO:0000313" key="6">
    <source>
        <dbReference type="Proteomes" id="UP001302349"/>
    </source>
</evidence>
<dbReference type="Proteomes" id="UP001302349">
    <property type="component" value="Chromosome"/>
</dbReference>
<dbReference type="Gene3D" id="1.25.40.10">
    <property type="entry name" value="Tetratricopeptide repeat domain"/>
    <property type="match status" value="3"/>
</dbReference>
<dbReference type="SMART" id="SM00028">
    <property type="entry name" value="TPR"/>
    <property type="match status" value="7"/>
</dbReference>
<dbReference type="Pfam" id="PF13424">
    <property type="entry name" value="TPR_12"/>
    <property type="match status" value="2"/>
</dbReference>
<keyword evidence="2" id="KW-0812">Transmembrane</keyword>
<feature type="repeat" description="TPR" evidence="1">
    <location>
        <begin position="219"/>
        <end position="252"/>
    </location>
</feature>
<feature type="chain" id="PRO_5046409311" evidence="3">
    <location>
        <begin position="19"/>
        <end position="1008"/>
    </location>
</feature>
<proteinExistence type="predicted"/>
<evidence type="ECO:0000256" key="2">
    <source>
        <dbReference type="SAM" id="Phobius"/>
    </source>
</evidence>
<dbReference type="Pfam" id="PF12770">
    <property type="entry name" value="CHAT"/>
    <property type="match status" value="1"/>
</dbReference>
<evidence type="ECO:0000313" key="5">
    <source>
        <dbReference type="EMBL" id="WOK08064.1"/>
    </source>
</evidence>
<dbReference type="InterPro" id="IPR019734">
    <property type="entry name" value="TPR_rpt"/>
</dbReference>
<feature type="signal peptide" evidence="3">
    <location>
        <begin position="1"/>
        <end position="18"/>
    </location>
</feature>
<name>A0ABZ0IUI8_9BACT</name>
<feature type="transmembrane region" description="Helical" evidence="2">
    <location>
        <begin position="983"/>
        <end position="1001"/>
    </location>
</feature>
<keyword evidence="3" id="KW-0732">Signal</keyword>
<keyword evidence="6" id="KW-1185">Reference proteome</keyword>
<keyword evidence="1" id="KW-0802">TPR repeat</keyword>
<keyword evidence="2" id="KW-1133">Transmembrane helix</keyword>
<feature type="repeat" description="TPR" evidence="1">
    <location>
        <begin position="345"/>
        <end position="378"/>
    </location>
</feature>
<dbReference type="EMBL" id="CP136051">
    <property type="protein sequence ID" value="WOK08064.1"/>
    <property type="molecule type" value="Genomic_DNA"/>
</dbReference>
<dbReference type="InterPro" id="IPR024983">
    <property type="entry name" value="CHAT_dom"/>
</dbReference>
<sequence length="1008" mass="113919">MRLLMITLGWIVSLSAFGQETPAILHAADQAYQEARYEEALRLYQTSEVKFRQTKDIPNQAKSLTGQINSAQELSRFEEVEKLIDKMSLLPKNQKLEAEIAFLQGRLAASTGKDEAAINNFDKAIALSDEPLETVKYFTHKGFALVNSHELIQAEKTHKKASSLYDSIKVDDQMLKARLIDLNARIKWHTGDFAGSLMSFKKELEITQKLLIPDHPEIGSIYASMGIMYKNLLQYDKALEYYELSLDIRKKYLGENHLEVANSLNNIGYALYKKKQFEEALQVHRLALKIRSEQLDPLHLRVLQSIEHIGLCYGGMERFDEAEKNFRIILDGRTKKYGHDHHLTGYAYYNLGAVAVEIPDYEKAASYFQEAVDIGHKVYGPHNYDQADNYNRLANCHLELNKVSEAISEFHLALQHNLPGYTWDGDLRKIPDLQHYLSFRELQRSLLGLAKAHAALNGNLSVSIAYLKAAEEVIQRFKLNFSKDSDLITISASVKELADDAIPIYYRKYTDTRNPEDLEEIFRYSELAKSSALLSKLSDEKAKQVSGIPEEMLLKDKDYRFQQDSLNTIILARLDSKEDPSAPKALLFQKNREYEAFKKELEKQYPVYTENKFGLKPASIKSIQNYLAERGQATALLSLHLTDDKTLLSMLISENDVKINIAATENLDEVITNFRKALIDQDEKALMETSDQLRKLLISPLYEQKISKDLIVIPSGITGYIPFDLLTDESGNYLIEHHVISYDLSATLLETRQHKNAEKASLLAYAPEFSETPNTNYSLTAASILRSDELVALPGARKEVELVSSMFSSATRFGRDASESSFKQEAGKFSILHLATHSIVNESDADYSKLVFSDSDENEDGFLHAFELINLNLEADLVTLSACNTGVGKIEEGEGVMSLARSFRSAGVPSVVMSLWPASDKSTPELMRLFYENLSKGQAKDLALANAKREYLSTAKGKARDPFFWGGFVLIGDNSPLEKEQNMLTWIILSVILIGLTLVIYQRRFRVA</sequence>
<dbReference type="PANTHER" id="PTHR10098:SF108">
    <property type="entry name" value="TETRATRICOPEPTIDE REPEAT PROTEIN 28"/>
    <property type="match status" value="1"/>
</dbReference>
<protein>
    <submittedName>
        <fullName evidence="5">CHAT domain-containing tetratricopeptide repeat protein</fullName>
    </submittedName>
</protein>
<dbReference type="PANTHER" id="PTHR10098">
    <property type="entry name" value="RAPSYN-RELATED"/>
    <property type="match status" value="1"/>
</dbReference>
<reference evidence="5 6" key="1">
    <citation type="journal article" date="2023" name="Microbiol. Resour. Announc.">
        <title>Complete Genome Sequence of Imperialibacter roseus strain P4T.</title>
        <authorList>
            <person name="Tizabi D.R."/>
            <person name="Bachvaroff T."/>
            <person name="Hill R.T."/>
        </authorList>
    </citation>
    <scope>NUCLEOTIDE SEQUENCE [LARGE SCALE GENOMIC DNA]</scope>
    <source>
        <strain evidence="5 6">P4T</strain>
    </source>
</reference>
<dbReference type="InterPro" id="IPR011990">
    <property type="entry name" value="TPR-like_helical_dom_sf"/>
</dbReference>
<accession>A0ABZ0IUI8</accession>
<dbReference type="PROSITE" id="PS50005">
    <property type="entry name" value="TPR"/>
    <property type="match status" value="3"/>
</dbReference>
<keyword evidence="2" id="KW-0472">Membrane</keyword>
<dbReference type="RefSeq" id="WP_317490710.1">
    <property type="nucleotide sequence ID" value="NZ_CP136051.1"/>
</dbReference>
<feature type="repeat" description="TPR" evidence="1">
    <location>
        <begin position="261"/>
        <end position="294"/>
    </location>
</feature>
<evidence type="ECO:0000256" key="3">
    <source>
        <dbReference type="SAM" id="SignalP"/>
    </source>
</evidence>
<feature type="domain" description="CHAT" evidence="4">
    <location>
        <begin position="689"/>
        <end position="973"/>
    </location>
</feature>
<gene>
    <name evidence="5" type="ORF">RT717_05385</name>
</gene>
<evidence type="ECO:0000259" key="4">
    <source>
        <dbReference type="Pfam" id="PF12770"/>
    </source>
</evidence>